<dbReference type="InterPro" id="IPR036779">
    <property type="entry name" value="LysM_dom_sf"/>
</dbReference>
<dbReference type="Gene3D" id="3.10.350.10">
    <property type="entry name" value="LysM domain"/>
    <property type="match status" value="1"/>
</dbReference>
<comment type="similarity">
    <text evidence="1">Belongs to the N-acetylmuramoyl-L-alanine amidase 2 family.</text>
</comment>
<dbReference type="InterPro" id="IPR006619">
    <property type="entry name" value="PGRP_domain_met/bac"/>
</dbReference>
<dbReference type="Pfam" id="PF01476">
    <property type="entry name" value="LysM"/>
    <property type="match status" value="1"/>
</dbReference>
<dbReference type="InterPro" id="IPR002502">
    <property type="entry name" value="Amidase_domain"/>
</dbReference>
<dbReference type="Pfam" id="PF01510">
    <property type="entry name" value="Amidase_2"/>
    <property type="match status" value="1"/>
</dbReference>
<dbReference type="SUPFAM" id="SSF54106">
    <property type="entry name" value="LysM domain"/>
    <property type="match status" value="1"/>
</dbReference>
<dbReference type="CDD" id="cd06583">
    <property type="entry name" value="PGRP"/>
    <property type="match status" value="1"/>
</dbReference>
<proteinExistence type="inferred from homology"/>
<keyword evidence="4" id="KW-1185">Reference proteome</keyword>
<name>A0A4R2KK69_9FIRM</name>
<dbReference type="GO" id="GO:0008270">
    <property type="term" value="F:zinc ion binding"/>
    <property type="evidence" value="ECO:0007669"/>
    <property type="project" value="InterPro"/>
</dbReference>
<dbReference type="SUPFAM" id="SSF55846">
    <property type="entry name" value="N-acetylmuramoyl-L-alanine amidase-like"/>
    <property type="match status" value="1"/>
</dbReference>
<dbReference type="PANTHER" id="PTHR11022">
    <property type="entry name" value="PEPTIDOGLYCAN RECOGNITION PROTEIN"/>
    <property type="match status" value="1"/>
</dbReference>
<sequence length="195" mass="22291">MKIIETNLTFKKDGANEINSDFRCLNDLKKMNKTSMIIIHHAAHSSATVDDVHRWHKEEGFRGFGYHFLITKDGQIYRGRPENTIGAHCKGYNQSSLGICLQGNFEVEKVNKIQLEALIQLCQYLCNKYGINTIKGHRELRSTTCPGQNFPLVEVKNTVLSNLGSDRNFDTYTVKERDTLWSIAKSFNMSVDKLM</sequence>
<dbReference type="InterPro" id="IPR015510">
    <property type="entry name" value="PGRP"/>
</dbReference>
<reference evidence="3 4" key="1">
    <citation type="submission" date="2019-03" db="EMBL/GenBank/DDBJ databases">
        <title>Genomic Encyclopedia of Type Strains, Phase IV (KMG-IV): sequencing the most valuable type-strain genomes for metagenomic binning, comparative biology and taxonomic classification.</title>
        <authorList>
            <person name="Goeker M."/>
        </authorList>
    </citation>
    <scope>NUCLEOTIDE SEQUENCE [LARGE SCALE GENOMIC DNA]</scope>
    <source>
        <strain evidence="3 4">DSM 102940</strain>
    </source>
</reference>
<dbReference type="PROSITE" id="PS51782">
    <property type="entry name" value="LYSM"/>
    <property type="match status" value="1"/>
</dbReference>
<dbReference type="PANTHER" id="PTHR11022:SF41">
    <property type="entry name" value="PEPTIDOGLYCAN-RECOGNITION PROTEIN LC-RELATED"/>
    <property type="match status" value="1"/>
</dbReference>
<dbReference type="SMART" id="SM00644">
    <property type="entry name" value="Ami_2"/>
    <property type="match status" value="1"/>
</dbReference>
<comment type="caution">
    <text evidence="3">The sequence shown here is derived from an EMBL/GenBank/DDBJ whole genome shotgun (WGS) entry which is preliminary data.</text>
</comment>
<gene>
    <name evidence="3" type="ORF">EV214_12638</name>
</gene>
<dbReference type="Gene3D" id="3.40.80.10">
    <property type="entry name" value="Peptidoglycan recognition protein-like"/>
    <property type="match status" value="1"/>
</dbReference>
<evidence type="ECO:0000259" key="2">
    <source>
        <dbReference type="PROSITE" id="PS51782"/>
    </source>
</evidence>
<dbReference type="GO" id="GO:0009253">
    <property type="term" value="P:peptidoglycan catabolic process"/>
    <property type="evidence" value="ECO:0007669"/>
    <property type="project" value="InterPro"/>
</dbReference>
<dbReference type="CDD" id="cd00118">
    <property type="entry name" value="LysM"/>
    <property type="match status" value="1"/>
</dbReference>
<dbReference type="RefSeq" id="WP_243116683.1">
    <property type="nucleotide sequence ID" value="NZ_SLWV01000026.1"/>
</dbReference>
<dbReference type="Proteomes" id="UP000294919">
    <property type="component" value="Unassembled WGS sequence"/>
</dbReference>
<dbReference type="GO" id="GO:0008745">
    <property type="term" value="F:N-acetylmuramoyl-L-alanine amidase activity"/>
    <property type="evidence" value="ECO:0007669"/>
    <property type="project" value="InterPro"/>
</dbReference>
<dbReference type="SMART" id="SM00701">
    <property type="entry name" value="PGRP"/>
    <property type="match status" value="1"/>
</dbReference>
<evidence type="ECO:0000313" key="3">
    <source>
        <dbReference type="EMBL" id="TCO70418.1"/>
    </source>
</evidence>
<organism evidence="3 4">
    <name type="scientific">Marinisporobacter balticus</name>
    <dbReference type="NCBI Taxonomy" id="2018667"/>
    <lineage>
        <taxon>Bacteria</taxon>
        <taxon>Bacillati</taxon>
        <taxon>Bacillota</taxon>
        <taxon>Clostridia</taxon>
        <taxon>Peptostreptococcales</taxon>
        <taxon>Thermotaleaceae</taxon>
        <taxon>Marinisporobacter</taxon>
    </lineage>
</organism>
<evidence type="ECO:0000313" key="4">
    <source>
        <dbReference type="Proteomes" id="UP000294919"/>
    </source>
</evidence>
<dbReference type="EMBL" id="SLWV01000026">
    <property type="protein sequence ID" value="TCO70418.1"/>
    <property type="molecule type" value="Genomic_DNA"/>
</dbReference>
<dbReference type="InterPro" id="IPR018392">
    <property type="entry name" value="LysM"/>
</dbReference>
<accession>A0A4R2KK69</accession>
<feature type="domain" description="LysM" evidence="2">
    <location>
        <begin position="170"/>
        <end position="195"/>
    </location>
</feature>
<dbReference type="AlphaFoldDB" id="A0A4R2KK69"/>
<protein>
    <submittedName>
        <fullName evidence="3">LysM domain-containing protein</fullName>
    </submittedName>
</protein>
<dbReference type="InterPro" id="IPR036505">
    <property type="entry name" value="Amidase/PGRP_sf"/>
</dbReference>
<evidence type="ECO:0000256" key="1">
    <source>
        <dbReference type="ARBA" id="ARBA00007553"/>
    </source>
</evidence>